<dbReference type="HOGENOM" id="CLU_436813_0_0_1"/>
<reference evidence="2 3" key="1">
    <citation type="journal article" date="2012" name="New Phytol.">
        <title>Insight into trade-off between wood decay and parasitism from the genome of a fungal forest pathogen.</title>
        <authorList>
            <person name="Olson A."/>
            <person name="Aerts A."/>
            <person name="Asiegbu F."/>
            <person name="Belbahri L."/>
            <person name="Bouzid O."/>
            <person name="Broberg A."/>
            <person name="Canback B."/>
            <person name="Coutinho P.M."/>
            <person name="Cullen D."/>
            <person name="Dalman K."/>
            <person name="Deflorio G."/>
            <person name="van Diepen L.T."/>
            <person name="Dunand C."/>
            <person name="Duplessis S."/>
            <person name="Durling M."/>
            <person name="Gonthier P."/>
            <person name="Grimwood J."/>
            <person name="Fossdal C.G."/>
            <person name="Hansson D."/>
            <person name="Henrissat B."/>
            <person name="Hietala A."/>
            <person name="Himmelstrand K."/>
            <person name="Hoffmeister D."/>
            <person name="Hogberg N."/>
            <person name="James T.Y."/>
            <person name="Karlsson M."/>
            <person name="Kohler A."/>
            <person name="Kues U."/>
            <person name="Lee Y.H."/>
            <person name="Lin Y.C."/>
            <person name="Lind M."/>
            <person name="Lindquist E."/>
            <person name="Lombard V."/>
            <person name="Lucas S."/>
            <person name="Lunden K."/>
            <person name="Morin E."/>
            <person name="Murat C."/>
            <person name="Park J."/>
            <person name="Raffaello T."/>
            <person name="Rouze P."/>
            <person name="Salamov A."/>
            <person name="Schmutz J."/>
            <person name="Solheim H."/>
            <person name="Stahlberg J."/>
            <person name="Velez H."/>
            <person name="de Vries R.P."/>
            <person name="Wiebenga A."/>
            <person name="Woodward S."/>
            <person name="Yakovlev I."/>
            <person name="Garbelotto M."/>
            <person name="Martin F."/>
            <person name="Grigoriev I.V."/>
            <person name="Stenlid J."/>
        </authorList>
    </citation>
    <scope>NUCLEOTIDE SEQUENCE [LARGE SCALE GENOMIC DNA]</scope>
    <source>
        <strain evidence="2 3">TC 32-1</strain>
    </source>
</reference>
<dbReference type="InParanoid" id="W4KJ37"/>
<feature type="region of interest" description="Disordered" evidence="1">
    <location>
        <begin position="575"/>
        <end position="614"/>
    </location>
</feature>
<feature type="compositionally biased region" description="Basic and acidic residues" evidence="1">
    <location>
        <begin position="161"/>
        <end position="170"/>
    </location>
</feature>
<feature type="region of interest" description="Disordered" evidence="1">
    <location>
        <begin position="212"/>
        <end position="231"/>
    </location>
</feature>
<dbReference type="Proteomes" id="UP000030671">
    <property type="component" value="Unassembled WGS sequence"/>
</dbReference>
<feature type="region of interest" description="Disordered" evidence="1">
    <location>
        <begin position="1"/>
        <end position="51"/>
    </location>
</feature>
<feature type="region of interest" description="Disordered" evidence="1">
    <location>
        <begin position="115"/>
        <end position="136"/>
    </location>
</feature>
<feature type="compositionally biased region" description="Basic and acidic residues" evidence="1">
    <location>
        <begin position="575"/>
        <end position="587"/>
    </location>
</feature>
<feature type="region of interest" description="Disordered" evidence="1">
    <location>
        <begin position="148"/>
        <end position="193"/>
    </location>
</feature>
<dbReference type="AlphaFoldDB" id="W4KJ37"/>
<keyword evidence="3" id="KW-1185">Reference proteome</keyword>
<dbReference type="OrthoDB" id="2682674at2759"/>
<dbReference type="GeneID" id="20673995"/>
<dbReference type="KEGG" id="hir:HETIRDRAFT_424654"/>
<organism evidence="2 3">
    <name type="scientific">Heterobasidion irregulare (strain TC 32-1)</name>
    <dbReference type="NCBI Taxonomy" id="747525"/>
    <lineage>
        <taxon>Eukaryota</taxon>
        <taxon>Fungi</taxon>
        <taxon>Dikarya</taxon>
        <taxon>Basidiomycota</taxon>
        <taxon>Agaricomycotina</taxon>
        <taxon>Agaricomycetes</taxon>
        <taxon>Russulales</taxon>
        <taxon>Bondarzewiaceae</taxon>
        <taxon>Heterobasidion</taxon>
        <taxon>Heterobasidion annosum species complex</taxon>
    </lineage>
</organism>
<feature type="compositionally biased region" description="Polar residues" evidence="1">
    <location>
        <begin position="118"/>
        <end position="128"/>
    </location>
</feature>
<dbReference type="RefSeq" id="XP_009542186.1">
    <property type="nucleotide sequence ID" value="XM_009543891.1"/>
</dbReference>
<proteinExistence type="predicted"/>
<evidence type="ECO:0000313" key="2">
    <source>
        <dbReference type="EMBL" id="ETW85320.1"/>
    </source>
</evidence>
<feature type="compositionally biased region" description="Polar residues" evidence="1">
    <location>
        <begin position="213"/>
        <end position="224"/>
    </location>
</feature>
<dbReference type="EMBL" id="KI925455">
    <property type="protein sequence ID" value="ETW85320.1"/>
    <property type="molecule type" value="Genomic_DNA"/>
</dbReference>
<protein>
    <submittedName>
        <fullName evidence="2">Uncharacterized protein</fullName>
    </submittedName>
</protein>
<sequence length="626" mass="69523">MSQIPTTHRLVTRASNKDRHPGLLDAKVRRRSHADVTEERDLVEAAKESSKAKGKASVSKIALLEDHMQAVYTSDMANASNPGMSTMKKATRQIATVSASSTVISEGVLVIPKGQKAADTSNGSQDGPSNLPKKIRPTIRSEIMAECTVAEQSSKTNLKRKAMEGSEQEKSNSLASFDAQRLAPSGLNPGFSTRKVNPAFKIPVLPKAHLPSASISTPKQQAAPTHNKMDVDRNEDQAALDTDRGDSDNVILGADYGGLEDEDESREGAAIPRVMARQRNKGSLNKEKGHDFNTTNKTKVPSLLITHGHGFSMRAIQADNTNHNAVMPADLDKDGDTIKEFESLPCHMPASVKIQHHNLPEVDQFPLLSQPRNQSKSGRSNGFSIDDLPAGTQARWRRIFIPSWRDFVGTLENPWDVSSLIHELQQLWDAVFPSVPHTVAHTEVVLCNISMNGATGSQSPRFYHDLNDKSGDGAFWNGDQVFKDKGERAEYARWAIAHDRKIPFLWNFFDDTDPINVKSKGAFESPWGRQIKQLTLREEYHGNEKWSEQNVCRRDRGGRKPVRLSDVQQKERLNRKWGKKEVSRDGRVGPSRSACPISGEKDKEGGKERHGQNAIGSMWEYLVQRK</sequence>
<feature type="compositionally biased region" description="Basic and acidic residues" evidence="1">
    <location>
        <begin position="599"/>
        <end position="611"/>
    </location>
</feature>
<evidence type="ECO:0000313" key="3">
    <source>
        <dbReference type="Proteomes" id="UP000030671"/>
    </source>
</evidence>
<gene>
    <name evidence="2" type="ORF">HETIRDRAFT_424654</name>
</gene>
<evidence type="ECO:0000256" key="1">
    <source>
        <dbReference type="SAM" id="MobiDB-lite"/>
    </source>
</evidence>
<name>W4KJ37_HETIT</name>
<feature type="compositionally biased region" description="Basic and acidic residues" evidence="1">
    <location>
        <begin position="33"/>
        <end position="51"/>
    </location>
</feature>
<accession>W4KJ37</accession>